<evidence type="ECO:0000256" key="2">
    <source>
        <dbReference type="ARBA" id="ARBA00022679"/>
    </source>
</evidence>
<dbReference type="AlphaFoldDB" id="A0A0H4NV85"/>
<evidence type="ECO:0000256" key="3">
    <source>
        <dbReference type="ARBA" id="ARBA00022691"/>
    </source>
</evidence>
<reference evidence="7" key="2">
    <citation type="submission" date="2015-02" db="EMBL/GenBank/DDBJ databases">
        <authorList>
            <person name="Baumann S."/>
            <person name="Herrmann J."/>
            <person name="Raju R."/>
            <person name="Steinmetz H."/>
            <person name="Mohr K.I."/>
            <person name="Huettel S."/>
            <person name="Harmrolfs K."/>
            <person name="Stadler M."/>
            <person name="Mueller R."/>
        </authorList>
    </citation>
    <scope>NUCLEOTIDE SEQUENCE</scope>
    <source>
        <strain evidence="7">Cbv34</strain>
    </source>
</reference>
<dbReference type="Gene3D" id="1.20.5.840">
    <property type="entry name" value="hypothetical RNA methyltransferase"/>
    <property type="match status" value="1"/>
</dbReference>
<dbReference type="Gene3D" id="3.40.50.150">
    <property type="entry name" value="Vaccinia Virus protein VP39"/>
    <property type="match status" value="1"/>
</dbReference>
<dbReference type="SUPFAM" id="SSF53335">
    <property type="entry name" value="S-adenosyl-L-methionine-dependent methyltransferases"/>
    <property type="match status" value="1"/>
</dbReference>
<dbReference type="SUPFAM" id="SSF46785">
    <property type="entry name" value="Winged helix' DNA-binding domain"/>
    <property type="match status" value="1"/>
</dbReference>
<gene>
    <name evidence="7" type="primary">cysF</name>
</gene>
<feature type="active site" description="Proton acceptor" evidence="4">
    <location>
        <position position="248"/>
    </location>
</feature>
<dbReference type="InterPro" id="IPR036390">
    <property type="entry name" value="WH_DNA-bd_sf"/>
</dbReference>
<evidence type="ECO:0000256" key="1">
    <source>
        <dbReference type="ARBA" id="ARBA00022603"/>
    </source>
</evidence>
<reference evidence="7" key="1">
    <citation type="journal article" date="2014" name="Angew. Chem. Int. Ed. Engl.">
        <title>Cystobactamids: myxobacterial topoisomerase inhibitors exhibiting potent antibacterial activity.</title>
        <authorList>
            <person name="Baumann S."/>
            <person name="Herrmann J."/>
            <person name="Raju R."/>
            <person name="Steinmetz H."/>
            <person name="Mohr K.I."/>
            <person name="Huttel S."/>
            <person name="Harmrolfs K."/>
            <person name="Stadler M."/>
            <person name="Muller R."/>
        </authorList>
    </citation>
    <scope>NUCLEOTIDE SEQUENCE</scope>
    <source>
        <strain evidence="7">Cbv34</strain>
    </source>
</reference>
<dbReference type="Pfam" id="PF00891">
    <property type="entry name" value="Methyltransf_2"/>
    <property type="match status" value="1"/>
</dbReference>
<dbReference type="PROSITE" id="PS51683">
    <property type="entry name" value="SAM_OMT_II"/>
    <property type="match status" value="1"/>
</dbReference>
<accession>A0A0H4NV85</accession>
<evidence type="ECO:0000256" key="4">
    <source>
        <dbReference type="PIRSR" id="PIRSR005739-1"/>
    </source>
</evidence>
<protein>
    <submittedName>
        <fullName evidence="7">O-methyltransferase</fullName>
    </submittedName>
</protein>
<dbReference type="PANTHER" id="PTHR43712:SF2">
    <property type="entry name" value="O-METHYLTRANSFERASE CICE"/>
    <property type="match status" value="1"/>
</dbReference>
<evidence type="ECO:0000259" key="5">
    <source>
        <dbReference type="Pfam" id="PF00891"/>
    </source>
</evidence>
<keyword evidence="3" id="KW-0949">S-adenosyl-L-methionine</keyword>
<dbReference type="InterPro" id="IPR012967">
    <property type="entry name" value="COMT_dimerisation"/>
</dbReference>
<dbReference type="InterPro" id="IPR001077">
    <property type="entry name" value="COMT_C"/>
</dbReference>
<dbReference type="GO" id="GO:0032259">
    <property type="term" value="P:methylation"/>
    <property type="evidence" value="ECO:0007669"/>
    <property type="project" value="UniProtKB-KW"/>
</dbReference>
<name>A0A0H4NV85_9BACT</name>
<sequence length="345" mass="37736">MTAQNQASAFSFDLFYTTVNAYYRTAAVKAAIELGVFDVVGEKGKTLAEIAKACNASPRGIRILCRFLVSIGFLKNAGELFFLTREMALFLDKKSPGYLGGSIDFLLSPYIMDGFKDLASVVRTGELTLPEKGVVAPDHPQWVTFARAMAPMMSLPSLLLAELADRQANQPLKVLDVAAGHGLFGLAIAQRNPKAHVTFLDWENVLQVARENATKAGVLDRVEFRPGDAFSVDFGKELDVILLTNFLHHFDEAGCEKILKKAHAALKEGGRVLTFEFIANEDRTSPPLAATFSMMMLGTTPGGETYAYSDLERMFKNTGYDQVELKAIPPAMEKVVVSIKGKAQL</sequence>
<feature type="domain" description="O-methyltransferase C-terminal" evidence="5">
    <location>
        <begin position="173"/>
        <end position="320"/>
    </location>
</feature>
<keyword evidence="1 7" id="KW-0489">Methyltransferase</keyword>
<keyword evidence="2 7" id="KW-0808">Transferase</keyword>
<dbReference type="InterPro" id="IPR029063">
    <property type="entry name" value="SAM-dependent_MTases_sf"/>
</dbReference>
<dbReference type="EMBL" id="KP836244">
    <property type="protein sequence ID" value="AKP45394.1"/>
    <property type="molecule type" value="Genomic_DNA"/>
</dbReference>
<dbReference type="PANTHER" id="PTHR43712">
    <property type="entry name" value="PUTATIVE (AFU_ORTHOLOGUE AFUA_4G14580)-RELATED"/>
    <property type="match status" value="1"/>
</dbReference>
<dbReference type="InterPro" id="IPR016461">
    <property type="entry name" value="COMT-like"/>
</dbReference>
<evidence type="ECO:0000313" key="7">
    <source>
        <dbReference type="EMBL" id="AKP45394.1"/>
    </source>
</evidence>
<dbReference type="Gene3D" id="1.10.10.10">
    <property type="entry name" value="Winged helix-like DNA-binding domain superfamily/Winged helix DNA-binding domain"/>
    <property type="match status" value="1"/>
</dbReference>
<dbReference type="Pfam" id="PF08100">
    <property type="entry name" value="Dimerisation"/>
    <property type="match status" value="1"/>
</dbReference>
<dbReference type="InterPro" id="IPR036388">
    <property type="entry name" value="WH-like_DNA-bd_sf"/>
</dbReference>
<dbReference type="GO" id="GO:0046983">
    <property type="term" value="F:protein dimerization activity"/>
    <property type="evidence" value="ECO:0007669"/>
    <property type="project" value="InterPro"/>
</dbReference>
<proteinExistence type="predicted"/>
<dbReference type="GO" id="GO:0008171">
    <property type="term" value="F:O-methyltransferase activity"/>
    <property type="evidence" value="ECO:0007669"/>
    <property type="project" value="InterPro"/>
</dbReference>
<organism evidence="7">
    <name type="scientific">Cystobacter sp. Cbv34</name>
    <dbReference type="NCBI Taxonomy" id="1679164"/>
    <lineage>
        <taxon>Bacteria</taxon>
        <taxon>Pseudomonadati</taxon>
        <taxon>Myxococcota</taxon>
        <taxon>Myxococcia</taxon>
        <taxon>Myxococcales</taxon>
        <taxon>Cystobacterineae</taxon>
        <taxon>Archangiaceae</taxon>
        <taxon>Cystobacter</taxon>
    </lineage>
</organism>
<dbReference type="CDD" id="cd02440">
    <property type="entry name" value="AdoMet_MTases"/>
    <property type="match status" value="1"/>
</dbReference>
<feature type="domain" description="O-methyltransferase dimerisation" evidence="6">
    <location>
        <begin position="18"/>
        <end position="84"/>
    </location>
</feature>
<dbReference type="PIRSF" id="PIRSF005739">
    <property type="entry name" value="O-mtase"/>
    <property type="match status" value="1"/>
</dbReference>
<evidence type="ECO:0000259" key="6">
    <source>
        <dbReference type="Pfam" id="PF08100"/>
    </source>
</evidence>